<proteinExistence type="predicted"/>
<protein>
    <submittedName>
        <fullName evidence="1">Uncharacterized protein</fullName>
    </submittedName>
</protein>
<organism evidence="1 2">
    <name type="scientific">Colletotrichum sojae</name>
    <dbReference type="NCBI Taxonomy" id="2175907"/>
    <lineage>
        <taxon>Eukaryota</taxon>
        <taxon>Fungi</taxon>
        <taxon>Dikarya</taxon>
        <taxon>Ascomycota</taxon>
        <taxon>Pezizomycotina</taxon>
        <taxon>Sordariomycetes</taxon>
        <taxon>Hypocreomycetidae</taxon>
        <taxon>Glomerellales</taxon>
        <taxon>Glomerellaceae</taxon>
        <taxon>Colletotrichum</taxon>
        <taxon>Colletotrichum orchidearum species complex</taxon>
    </lineage>
</organism>
<dbReference type="Proteomes" id="UP000652219">
    <property type="component" value="Unassembled WGS sequence"/>
</dbReference>
<evidence type="ECO:0000313" key="1">
    <source>
        <dbReference type="EMBL" id="KAF6793792.1"/>
    </source>
</evidence>
<comment type="caution">
    <text evidence="1">The sequence shown here is derived from an EMBL/GenBank/DDBJ whole genome shotgun (WGS) entry which is preliminary data.</text>
</comment>
<sequence length="517" mass="58648">MASLATLPIEILDQICTILSPYRRPYSIRVFKPSIKEEPTKNDHQGTRALLNLCQTSKALCKVAQPVVFHTFFDHENYSTSIPLGFLKRLGLLLRTIAERPELAEAVRAVDVDACERKCQCCYSFDEQVKEQMGWISELSARTALEFNLWHWESREISEAQLQALLVMVPNLQRLNLRLPVTWDFEALAAWVNRKKSETGIAQKFLHTVTHMELGTDTVEANTPRMREDGERDESFKSSPNPVERLLIEAAPNLELLCCTAGGLDDLPRLPSLTSLQVLLHAPWDGMLPRLMEGLPRLKRFSYSALSDYCPTPAEVQDALLPLRDTLEYLCIRTQSHFPEDWVPQPGRRFLMTPLKDFSALRVLVLDGFAVLPHRGVGEMWDSDGELFLDFLPPSLAQLHVSGWNSHSSAQFRPLGEAMARSEFPCLEIVSWFTESDPDGCFFYALDPPSAARYGEGIGVPSDVWRRICDEDSHSFPDWKAAHQHVVSTEYPGLTMVEAQEIFYQLQNQQKGEDEAL</sequence>
<keyword evidence="2" id="KW-1185">Reference proteome</keyword>
<accession>A0A8H6IS41</accession>
<dbReference type="EMBL" id="WIGN01000422">
    <property type="protein sequence ID" value="KAF6793792.1"/>
    <property type="molecule type" value="Genomic_DNA"/>
</dbReference>
<evidence type="ECO:0000313" key="2">
    <source>
        <dbReference type="Proteomes" id="UP000652219"/>
    </source>
</evidence>
<gene>
    <name evidence="1" type="ORF">CSOJ01_13815</name>
</gene>
<dbReference type="AlphaFoldDB" id="A0A8H6IS41"/>
<reference evidence="1 2" key="1">
    <citation type="journal article" date="2020" name="Phytopathology">
        <title>Genome Sequence Resources of Colletotrichum truncatum, C. plurivorum, C. musicola, and C. sojae: Four Species Pathogenic to Soybean (Glycine max).</title>
        <authorList>
            <person name="Rogerio F."/>
            <person name="Boufleur T.R."/>
            <person name="Ciampi-Guillardi M."/>
            <person name="Sukno S.A."/>
            <person name="Thon M.R."/>
            <person name="Massola Junior N.S."/>
            <person name="Baroncelli R."/>
        </authorList>
    </citation>
    <scope>NUCLEOTIDE SEQUENCE [LARGE SCALE GENOMIC DNA]</scope>
    <source>
        <strain evidence="1 2">LFN0009</strain>
    </source>
</reference>
<name>A0A8H6IS41_9PEZI</name>